<dbReference type="RefSeq" id="WP_303951798.1">
    <property type="nucleotide sequence ID" value="NZ_JAGZXI010000001.1"/>
</dbReference>
<dbReference type="AlphaFoldDB" id="A0A943Y593"/>
<accession>A0A943Y593</accession>
<name>A0A943Y593_9MICC</name>
<gene>
    <name evidence="2" type="ORF">KH265_01165</name>
</gene>
<dbReference type="InterPro" id="IPR001119">
    <property type="entry name" value="SLH_dom"/>
</dbReference>
<feature type="domain" description="SLH" evidence="1">
    <location>
        <begin position="122"/>
        <end position="185"/>
    </location>
</feature>
<evidence type="ECO:0000259" key="1">
    <source>
        <dbReference type="PROSITE" id="PS51272"/>
    </source>
</evidence>
<dbReference type="Pfam" id="PF00395">
    <property type="entry name" value="SLH"/>
    <property type="match status" value="1"/>
</dbReference>
<protein>
    <submittedName>
        <fullName evidence="2">S-layer homology domain-containing protein</fullName>
    </submittedName>
</protein>
<proteinExistence type="predicted"/>
<sequence>MLSAFSRSLAPARPLRRALTLTVALALGALPVGVSVVAPHPQAAVAAVQPPRNNADTEYTTCVERLVGDATPTPGVWAVCRGYLDEDEYVARRRHDATITRAELVRLLYRMAGSPSVKDLPAVSPYADVPASDPNYAAIIWAADAGITAGWDDGLFHPGDRASRYTLAAFLYRAAGSPEGAAVIRRPKLVERDARKSPFATESRWLARTLGAYPEVDRNGDGVTDKVKPGDPLYFSDALYMLKAYGDKGLKVVGSPAGH</sequence>
<evidence type="ECO:0000313" key="2">
    <source>
        <dbReference type="EMBL" id="MBS6634268.1"/>
    </source>
</evidence>
<organism evidence="2 3">
    <name type="scientific">Rothia mucilaginosa</name>
    <dbReference type="NCBI Taxonomy" id="43675"/>
    <lineage>
        <taxon>Bacteria</taxon>
        <taxon>Bacillati</taxon>
        <taxon>Actinomycetota</taxon>
        <taxon>Actinomycetes</taxon>
        <taxon>Micrococcales</taxon>
        <taxon>Micrococcaceae</taxon>
        <taxon>Rothia</taxon>
    </lineage>
</organism>
<reference evidence="2" key="1">
    <citation type="submission" date="2021-02" db="EMBL/GenBank/DDBJ databases">
        <title>Infant gut strain persistence is associated with maternal origin, phylogeny, and functional potential including surface adhesion and iron acquisition.</title>
        <authorList>
            <person name="Lou Y.C."/>
        </authorList>
    </citation>
    <scope>NUCLEOTIDE SEQUENCE</scope>
    <source>
        <strain evidence="2">L1_008_092G1_dasL1_008_092G1_concoct_16</strain>
    </source>
</reference>
<comment type="caution">
    <text evidence="2">The sequence shown here is derived from an EMBL/GenBank/DDBJ whole genome shotgun (WGS) entry which is preliminary data.</text>
</comment>
<dbReference type="EMBL" id="JAGZXI010000001">
    <property type="protein sequence ID" value="MBS6634268.1"/>
    <property type="molecule type" value="Genomic_DNA"/>
</dbReference>
<dbReference type="PROSITE" id="PS51272">
    <property type="entry name" value="SLH"/>
    <property type="match status" value="1"/>
</dbReference>
<evidence type="ECO:0000313" key="3">
    <source>
        <dbReference type="Proteomes" id="UP000739069"/>
    </source>
</evidence>
<dbReference type="Proteomes" id="UP000739069">
    <property type="component" value="Unassembled WGS sequence"/>
</dbReference>